<keyword evidence="2" id="KW-0805">Transcription regulation</keyword>
<keyword evidence="4" id="KW-0804">Transcription</keyword>
<dbReference type="SUPFAM" id="SSF46689">
    <property type="entry name" value="Homeodomain-like"/>
    <property type="match status" value="1"/>
</dbReference>
<keyword evidence="1" id="KW-0678">Repressor</keyword>
<dbReference type="Gene3D" id="1.10.357.10">
    <property type="entry name" value="Tetracycline Repressor, domain 2"/>
    <property type="match status" value="1"/>
</dbReference>
<keyword evidence="3 5" id="KW-0238">DNA-binding</keyword>
<dbReference type="SUPFAM" id="SSF48498">
    <property type="entry name" value="Tetracyclin repressor-like, C-terminal domain"/>
    <property type="match status" value="1"/>
</dbReference>
<dbReference type="InterPro" id="IPR039538">
    <property type="entry name" value="BetI_C"/>
</dbReference>
<evidence type="ECO:0000256" key="5">
    <source>
        <dbReference type="PROSITE-ProRule" id="PRU00335"/>
    </source>
</evidence>
<feature type="DNA-binding region" description="H-T-H motif" evidence="5">
    <location>
        <begin position="26"/>
        <end position="45"/>
    </location>
</feature>
<organism evidence="7 9">
    <name type="scientific">Natrinema pellirubrum (strain DSM 15624 / CIP 106293 / JCM 10476 / NCIMB 786 / 157)</name>
    <dbReference type="NCBI Taxonomy" id="797303"/>
    <lineage>
        <taxon>Archaea</taxon>
        <taxon>Methanobacteriati</taxon>
        <taxon>Methanobacteriota</taxon>
        <taxon>Stenosarchaea group</taxon>
        <taxon>Halobacteria</taxon>
        <taxon>Halobacteriales</taxon>
        <taxon>Natrialbaceae</taxon>
        <taxon>Natrinema</taxon>
    </lineage>
</organism>
<gene>
    <name evidence="7" type="ordered locus">Natpe_1790</name>
    <name evidence="8" type="ORF">C488_14427</name>
</gene>
<evidence type="ECO:0000256" key="1">
    <source>
        <dbReference type="ARBA" id="ARBA00022491"/>
    </source>
</evidence>
<dbReference type="EMBL" id="CP003372">
    <property type="protein sequence ID" value="AGB31678.1"/>
    <property type="molecule type" value="Genomic_DNA"/>
</dbReference>
<evidence type="ECO:0000256" key="4">
    <source>
        <dbReference type="ARBA" id="ARBA00023163"/>
    </source>
</evidence>
<dbReference type="GeneID" id="14332531"/>
<protein>
    <submittedName>
        <fullName evidence="7 8">Transcriptional regulator</fullName>
    </submittedName>
</protein>
<feature type="domain" description="HTH tetR-type" evidence="6">
    <location>
        <begin position="3"/>
        <end position="63"/>
    </location>
</feature>
<name>L0JLF2_NATP1</name>
<dbReference type="eggNOG" id="arCOG02646">
    <property type="taxonomic scope" value="Archaea"/>
</dbReference>
<accession>L0JLF2</accession>
<dbReference type="GO" id="GO:0003677">
    <property type="term" value="F:DNA binding"/>
    <property type="evidence" value="ECO:0007669"/>
    <property type="project" value="UniProtKB-UniRule"/>
</dbReference>
<evidence type="ECO:0000313" key="10">
    <source>
        <dbReference type="Proteomes" id="UP000011593"/>
    </source>
</evidence>
<reference evidence="9" key="1">
    <citation type="submission" date="2012-02" db="EMBL/GenBank/DDBJ databases">
        <title>Complete sequence of chromosome of Natrinema pellirubrum DSM 15624.</title>
        <authorList>
            <person name="Lucas S."/>
            <person name="Han J."/>
            <person name="Lapidus A."/>
            <person name="Cheng J.-F."/>
            <person name="Goodwin L."/>
            <person name="Pitluck S."/>
            <person name="Peters L."/>
            <person name="Teshima H."/>
            <person name="Detter J.C."/>
            <person name="Han C."/>
            <person name="Tapia R."/>
            <person name="Land M."/>
            <person name="Hauser L."/>
            <person name="Kyrpides N."/>
            <person name="Ivanova N."/>
            <person name="Pagani I."/>
            <person name="Sproer C."/>
            <person name="Anderson I."/>
            <person name="Woyke T."/>
        </authorList>
    </citation>
    <scope>NUCLEOTIDE SEQUENCE [LARGE SCALE GENOMIC DNA]</scope>
    <source>
        <strain evidence="9">DSM 15624 / JCM 10476 / NCIMB 786</strain>
    </source>
</reference>
<evidence type="ECO:0000259" key="6">
    <source>
        <dbReference type="PROSITE" id="PS50977"/>
    </source>
</evidence>
<sequence length="199" mass="22411">MADDPATEILDATYHALCEYGYANLTLQDIAAETDKSKGSIHYYYGSKDELFISFLDELYERFTDRVGTHNGDTPYEQLEGLLQELLTSDADSSLRPFRTAMLELTAQAPYNSTLQKRITDFDEFLFEQLRAILAAGVDTGEFDDSITPADDAEYLATTIIGAHTRHVAIDHSSDQLYNMMTIYIEQQLLADKQPEVAQ</sequence>
<dbReference type="InterPro" id="IPR001647">
    <property type="entry name" value="HTH_TetR"/>
</dbReference>
<evidence type="ECO:0000313" key="9">
    <source>
        <dbReference type="Proteomes" id="UP000010843"/>
    </source>
</evidence>
<keyword evidence="10" id="KW-1185">Reference proteome</keyword>
<dbReference type="PATRIC" id="fig|797303.5.peg.2915"/>
<dbReference type="Proteomes" id="UP000011593">
    <property type="component" value="Unassembled WGS sequence"/>
</dbReference>
<dbReference type="InterPro" id="IPR036271">
    <property type="entry name" value="Tet_transcr_reg_TetR-rel_C_sf"/>
</dbReference>
<dbReference type="InterPro" id="IPR009057">
    <property type="entry name" value="Homeodomain-like_sf"/>
</dbReference>
<dbReference type="RefSeq" id="WP_006182245.1">
    <property type="nucleotide sequence ID" value="NC_019962.1"/>
</dbReference>
<evidence type="ECO:0000256" key="2">
    <source>
        <dbReference type="ARBA" id="ARBA00023015"/>
    </source>
</evidence>
<dbReference type="KEGG" id="npe:Natpe_1790"/>
<dbReference type="AlphaFoldDB" id="L0JLF2"/>
<dbReference type="EMBL" id="AOIE01000086">
    <property type="protein sequence ID" value="ELY72886.1"/>
    <property type="molecule type" value="Genomic_DNA"/>
</dbReference>
<dbReference type="PANTHER" id="PTHR47506">
    <property type="entry name" value="TRANSCRIPTIONAL REGULATORY PROTEIN"/>
    <property type="match status" value="1"/>
</dbReference>
<dbReference type="Proteomes" id="UP000010843">
    <property type="component" value="Chromosome"/>
</dbReference>
<evidence type="ECO:0000313" key="8">
    <source>
        <dbReference type="EMBL" id="ELY72886.1"/>
    </source>
</evidence>
<dbReference type="STRING" id="797303.Natpe_1790"/>
<proteinExistence type="predicted"/>
<evidence type="ECO:0000256" key="3">
    <source>
        <dbReference type="ARBA" id="ARBA00023125"/>
    </source>
</evidence>
<reference evidence="7" key="2">
    <citation type="submission" date="2012-02" db="EMBL/GenBank/DDBJ databases">
        <title>Complete sequence of chromosome of Natrinema pellirubrum DSM 15624.</title>
        <authorList>
            <consortium name="US DOE Joint Genome Institute"/>
            <person name="Lucas S."/>
            <person name="Han J."/>
            <person name="Lapidus A."/>
            <person name="Cheng J.-F."/>
            <person name="Goodwin L."/>
            <person name="Pitluck S."/>
            <person name="Peters L."/>
            <person name="Teshima H."/>
            <person name="Detter J.C."/>
            <person name="Han C."/>
            <person name="Tapia R."/>
            <person name="Land M."/>
            <person name="Hauser L."/>
            <person name="Kyrpides N."/>
            <person name="Ivanova N."/>
            <person name="Pagani I."/>
            <person name="Sproer C."/>
            <person name="Anderson I."/>
            <person name="Woyke T."/>
        </authorList>
    </citation>
    <scope>NUCLEOTIDE SEQUENCE</scope>
    <source>
        <strain evidence="7">DSM 15624</strain>
    </source>
</reference>
<dbReference type="Pfam" id="PF13977">
    <property type="entry name" value="TetR_C_6"/>
    <property type="match status" value="1"/>
</dbReference>
<dbReference type="OrthoDB" id="135877at2157"/>
<dbReference type="Pfam" id="PF00440">
    <property type="entry name" value="TetR_N"/>
    <property type="match status" value="1"/>
</dbReference>
<dbReference type="PROSITE" id="PS50977">
    <property type="entry name" value="HTH_TETR_2"/>
    <property type="match status" value="1"/>
</dbReference>
<dbReference type="PANTHER" id="PTHR47506:SF6">
    <property type="entry name" value="HTH-TYPE TRANSCRIPTIONAL REPRESSOR NEMR"/>
    <property type="match status" value="1"/>
</dbReference>
<evidence type="ECO:0000313" key="7">
    <source>
        <dbReference type="EMBL" id="AGB31678.1"/>
    </source>
</evidence>
<dbReference type="HOGENOM" id="CLU_069356_15_3_2"/>
<reference evidence="8 10" key="3">
    <citation type="journal article" date="2014" name="PLoS Genet.">
        <title>Phylogenetically driven sequencing of extremely halophilic archaea reveals strategies for static and dynamic osmo-response.</title>
        <authorList>
            <person name="Becker E.A."/>
            <person name="Seitzer P.M."/>
            <person name="Tritt A."/>
            <person name="Larsen D."/>
            <person name="Krusor M."/>
            <person name="Yao A.I."/>
            <person name="Wu D."/>
            <person name="Madern D."/>
            <person name="Eisen J.A."/>
            <person name="Darling A.E."/>
            <person name="Facciotti M.T."/>
        </authorList>
    </citation>
    <scope>NUCLEOTIDE SEQUENCE [LARGE SCALE GENOMIC DNA]</scope>
    <source>
        <strain evidence="8 10">DSM 15624</strain>
    </source>
</reference>
<dbReference type="PRINTS" id="PR00455">
    <property type="entry name" value="HTHTETR"/>
</dbReference>